<dbReference type="Pfam" id="PF13432">
    <property type="entry name" value="TPR_16"/>
    <property type="match status" value="1"/>
</dbReference>
<keyword evidence="5" id="KW-1185">Reference proteome</keyword>
<feature type="signal peptide" evidence="3">
    <location>
        <begin position="1"/>
        <end position="21"/>
    </location>
</feature>
<dbReference type="Gene3D" id="1.25.40.10">
    <property type="entry name" value="Tetratricopeptide repeat domain"/>
    <property type="match status" value="1"/>
</dbReference>
<dbReference type="SUPFAM" id="SSF48452">
    <property type="entry name" value="TPR-like"/>
    <property type="match status" value="1"/>
</dbReference>
<sequence>MKYYRAFLTTLLLVTSVSGRADVWSESYRLESMSQYDSAASLFDSMLKQEPANEFARLRRAWLRYLAGNYNDSQSDYKAALEANPKSLDAQIGLTLPLLAQQRWREAAVVAQSALEIAPWNYYAHMRLMVAQEGLKQWQLLLRHTEDLHERYPSDATVLVYRARAQYWLGNKKSALESYRQVLQRIPGHIEATHFLATG</sequence>
<accession>A0ABZ0I5Y0</accession>
<proteinExistence type="predicted"/>
<organism evidence="4 5">
    <name type="scientific">Congregibacter variabilis</name>
    <dbReference type="NCBI Taxonomy" id="3081200"/>
    <lineage>
        <taxon>Bacteria</taxon>
        <taxon>Pseudomonadati</taxon>
        <taxon>Pseudomonadota</taxon>
        <taxon>Gammaproteobacteria</taxon>
        <taxon>Cellvibrionales</taxon>
        <taxon>Halieaceae</taxon>
        <taxon>Congregibacter</taxon>
    </lineage>
</organism>
<evidence type="ECO:0000313" key="4">
    <source>
        <dbReference type="EMBL" id="WOJ94431.1"/>
    </source>
</evidence>
<dbReference type="InterPro" id="IPR050498">
    <property type="entry name" value="Ycf3"/>
</dbReference>
<keyword evidence="2" id="KW-0802">TPR repeat</keyword>
<evidence type="ECO:0000256" key="2">
    <source>
        <dbReference type="ARBA" id="ARBA00022803"/>
    </source>
</evidence>
<feature type="chain" id="PRO_5045230401" evidence="3">
    <location>
        <begin position="22"/>
        <end position="199"/>
    </location>
</feature>
<dbReference type="RefSeq" id="WP_407349067.1">
    <property type="nucleotide sequence ID" value="NZ_CP136864.1"/>
</dbReference>
<keyword evidence="1" id="KW-0677">Repeat</keyword>
<protein>
    <submittedName>
        <fullName evidence="4">Tetratricopeptide repeat protein</fullName>
    </submittedName>
</protein>
<evidence type="ECO:0000256" key="3">
    <source>
        <dbReference type="SAM" id="SignalP"/>
    </source>
</evidence>
<evidence type="ECO:0000313" key="5">
    <source>
        <dbReference type="Proteomes" id="UP001626537"/>
    </source>
</evidence>
<dbReference type="SMART" id="SM00028">
    <property type="entry name" value="TPR"/>
    <property type="match status" value="2"/>
</dbReference>
<dbReference type="PANTHER" id="PTHR44858">
    <property type="entry name" value="TETRATRICOPEPTIDE REPEAT PROTEIN 6"/>
    <property type="match status" value="1"/>
</dbReference>
<dbReference type="InterPro" id="IPR019734">
    <property type="entry name" value="TPR_rpt"/>
</dbReference>
<dbReference type="Pfam" id="PF13174">
    <property type="entry name" value="TPR_6"/>
    <property type="match status" value="1"/>
</dbReference>
<evidence type="ECO:0000256" key="1">
    <source>
        <dbReference type="ARBA" id="ARBA00022737"/>
    </source>
</evidence>
<name>A0ABZ0I5Y0_9GAMM</name>
<gene>
    <name evidence="4" type="ORF">R0135_04525</name>
</gene>
<dbReference type="PANTHER" id="PTHR44858:SF1">
    <property type="entry name" value="UDP-N-ACETYLGLUCOSAMINE--PEPTIDE N-ACETYLGLUCOSAMINYLTRANSFERASE SPINDLY-RELATED"/>
    <property type="match status" value="1"/>
</dbReference>
<dbReference type="EMBL" id="CP136864">
    <property type="protein sequence ID" value="WOJ94431.1"/>
    <property type="molecule type" value="Genomic_DNA"/>
</dbReference>
<dbReference type="Proteomes" id="UP001626537">
    <property type="component" value="Chromosome"/>
</dbReference>
<reference evidence="4 5" key="1">
    <citation type="submission" date="2023-10" db="EMBL/GenBank/DDBJ databases">
        <title>Two novel species belonging to the OM43/NOR5 clade.</title>
        <authorList>
            <person name="Park M."/>
        </authorList>
    </citation>
    <scope>NUCLEOTIDE SEQUENCE [LARGE SCALE GENOMIC DNA]</scope>
    <source>
        <strain evidence="4 5">IMCC43200</strain>
    </source>
</reference>
<dbReference type="InterPro" id="IPR011990">
    <property type="entry name" value="TPR-like_helical_dom_sf"/>
</dbReference>
<keyword evidence="3" id="KW-0732">Signal</keyword>